<accession>A0A9X6VGG1</accession>
<feature type="transmembrane region" description="Helical" evidence="1">
    <location>
        <begin position="55"/>
        <end position="78"/>
    </location>
</feature>
<evidence type="ECO:0000313" key="2">
    <source>
        <dbReference type="EMBL" id="PFD16681.1"/>
    </source>
</evidence>
<name>A0A9X6VGG1_BACCE</name>
<dbReference type="Proteomes" id="UP000219743">
    <property type="component" value="Unassembled WGS sequence"/>
</dbReference>
<proteinExistence type="predicted"/>
<protein>
    <submittedName>
        <fullName evidence="2">Uncharacterized protein</fullName>
    </submittedName>
</protein>
<evidence type="ECO:0000313" key="3">
    <source>
        <dbReference type="Proteomes" id="UP000219743"/>
    </source>
</evidence>
<evidence type="ECO:0000256" key="1">
    <source>
        <dbReference type="SAM" id="Phobius"/>
    </source>
</evidence>
<feature type="transmembrane region" description="Helical" evidence="1">
    <location>
        <begin position="12"/>
        <end position="35"/>
    </location>
</feature>
<keyword evidence="1" id="KW-0472">Membrane</keyword>
<gene>
    <name evidence="2" type="ORF">CN263_26275</name>
</gene>
<comment type="caution">
    <text evidence="2">The sequence shown here is derived from an EMBL/GenBank/DDBJ whole genome shotgun (WGS) entry which is preliminary data.</text>
</comment>
<keyword evidence="1" id="KW-0812">Transmembrane</keyword>
<dbReference type="EMBL" id="NTRC01000030">
    <property type="protein sequence ID" value="PFD16681.1"/>
    <property type="molecule type" value="Genomic_DNA"/>
</dbReference>
<keyword evidence="1" id="KW-1133">Transmembrane helix</keyword>
<reference evidence="2 3" key="1">
    <citation type="submission" date="2017-09" db="EMBL/GenBank/DDBJ databases">
        <title>Large-scale bioinformatics analysis of Bacillus genomes uncovers conserved roles of natural products in bacterial physiology.</title>
        <authorList>
            <consortium name="Agbiome Team Llc"/>
            <person name="Bleich R.M."/>
            <person name="Kirk G.J."/>
            <person name="Santa Maria K.C."/>
            <person name="Allen S.E."/>
            <person name="Farag S."/>
            <person name="Shank E.A."/>
            <person name="Bowers A."/>
        </authorList>
    </citation>
    <scope>NUCLEOTIDE SEQUENCE [LARGE SCALE GENOMIC DNA]</scope>
    <source>
        <strain evidence="2 3">AFS024404</strain>
    </source>
</reference>
<dbReference type="RefSeq" id="WP_098330420.1">
    <property type="nucleotide sequence ID" value="NZ_NTRC01000030.1"/>
</dbReference>
<sequence length="116" mass="13437">MKLWIKKHKKILITFGVISLVTWIVTLIEINLIAANTDGLKEYAETKVISDDLEVVGLVGMLDITLLIIWTFIFMFIFMKVIFPSKKALQGALFMEEFRFLKDMPNELRKGLDKNE</sequence>
<dbReference type="AlphaFoldDB" id="A0A9X6VGG1"/>
<organism evidence="2 3">
    <name type="scientific">Bacillus cereus</name>
    <dbReference type="NCBI Taxonomy" id="1396"/>
    <lineage>
        <taxon>Bacteria</taxon>
        <taxon>Bacillati</taxon>
        <taxon>Bacillota</taxon>
        <taxon>Bacilli</taxon>
        <taxon>Bacillales</taxon>
        <taxon>Bacillaceae</taxon>
        <taxon>Bacillus</taxon>
        <taxon>Bacillus cereus group</taxon>
    </lineage>
</organism>